<dbReference type="Proteomes" id="UP000257014">
    <property type="component" value="Unassembled WGS sequence"/>
</dbReference>
<protein>
    <submittedName>
        <fullName evidence="1">Uncharacterized protein</fullName>
    </submittedName>
</protein>
<dbReference type="AlphaFoldDB" id="A0A3E0K2S6"/>
<proteinExistence type="predicted"/>
<gene>
    <name evidence="1" type="ORF">C6P37_11470</name>
</gene>
<comment type="caution">
    <text evidence="1">The sequence shown here is derived from an EMBL/GenBank/DDBJ whole genome shotgun (WGS) entry which is preliminary data.</text>
</comment>
<name>A0A3E0K2S6_9BACI</name>
<sequence>MFSANGKWEDPGQEFPVRDLLKPFQFSYPNMPLAEHAVFRPPMDFCHLRIPLGLSAFPDSFSYIFSKEG</sequence>
<dbReference type="EMBL" id="QEWE01000021">
    <property type="protein sequence ID" value="REJ27431.1"/>
    <property type="molecule type" value="Genomic_DNA"/>
</dbReference>
<organism evidence="1 2">
    <name type="scientific">Caldibacillus debilis</name>
    <dbReference type="NCBI Taxonomy" id="301148"/>
    <lineage>
        <taxon>Bacteria</taxon>
        <taxon>Bacillati</taxon>
        <taxon>Bacillota</taxon>
        <taxon>Bacilli</taxon>
        <taxon>Bacillales</taxon>
        <taxon>Bacillaceae</taxon>
        <taxon>Caldibacillus</taxon>
    </lineage>
</organism>
<evidence type="ECO:0000313" key="2">
    <source>
        <dbReference type="Proteomes" id="UP000257014"/>
    </source>
</evidence>
<reference evidence="1 2" key="1">
    <citation type="submission" date="2018-03" db="EMBL/GenBank/DDBJ databases">
        <authorList>
            <person name="Keele B.F."/>
        </authorList>
    </citation>
    <scope>NUCLEOTIDE SEQUENCE [LARGE SCALE GENOMIC DNA]</scope>
    <source>
        <strain evidence="1">ZCTH4_d</strain>
    </source>
</reference>
<evidence type="ECO:0000313" key="1">
    <source>
        <dbReference type="EMBL" id="REJ27431.1"/>
    </source>
</evidence>
<accession>A0A3E0K2S6</accession>